<protein>
    <submittedName>
        <fullName evidence="3">Uncharacterized protein DUF1080</fullName>
    </submittedName>
</protein>
<evidence type="ECO:0000313" key="3">
    <source>
        <dbReference type="EMBL" id="RED52875.1"/>
    </source>
</evidence>
<keyword evidence="4" id="KW-1185">Reference proteome</keyword>
<dbReference type="Gene3D" id="2.60.40.10">
    <property type="entry name" value="Immunoglobulins"/>
    <property type="match status" value="2"/>
</dbReference>
<gene>
    <name evidence="3" type="ORF">DFP95_1297</name>
</gene>
<accession>A0A3D9HTX4</accession>
<evidence type="ECO:0000313" key="4">
    <source>
        <dbReference type="Proteomes" id="UP000256869"/>
    </source>
</evidence>
<dbReference type="CDD" id="cd00146">
    <property type="entry name" value="PKD"/>
    <property type="match status" value="1"/>
</dbReference>
<dbReference type="InterPro" id="IPR035986">
    <property type="entry name" value="PKD_dom_sf"/>
</dbReference>
<organism evidence="3 4">
    <name type="scientific">Cohnella lupini</name>
    <dbReference type="NCBI Taxonomy" id="1294267"/>
    <lineage>
        <taxon>Bacteria</taxon>
        <taxon>Bacillati</taxon>
        <taxon>Bacillota</taxon>
        <taxon>Bacilli</taxon>
        <taxon>Bacillales</taxon>
        <taxon>Paenibacillaceae</taxon>
        <taxon>Cohnella</taxon>
    </lineage>
</organism>
<keyword evidence="1" id="KW-0812">Transmembrane</keyword>
<dbReference type="Gene3D" id="2.60.120.560">
    <property type="entry name" value="Exo-inulinase, domain 1"/>
    <property type="match status" value="1"/>
</dbReference>
<keyword evidence="1" id="KW-1133">Transmembrane helix</keyword>
<feature type="domain" description="PKD/Chitinase" evidence="2">
    <location>
        <begin position="1868"/>
        <end position="1952"/>
    </location>
</feature>
<dbReference type="EMBL" id="QRDY01000029">
    <property type="protein sequence ID" value="RED52875.1"/>
    <property type="molecule type" value="Genomic_DNA"/>
</dbReference>
<dbReference type="SUPFAM" id="SSF49299">
    <property type="entry name" value="PKD domain"/>
    <property type="match status" value="1"/>
</dbReference>
<dbReference type="Proteomes" id="UP000256869">
    <property type="component" value="Unassembled WGS sequence"/>
</dbReference>
<proteinExistence type="predicted"/>
<dbReference type="InterPro" id="IPR013783">
    <property type="entry name" value="Ig-like_fold"/>
</dbReference>
<dbReference type="InterPro" id="IPR022409">
    <property type="entry name" value="PKD/Chitinase_dom"/>
</dbReference>
<keyword evidence="1" id="KW-0472">Membrane</keyword>
<sequence length="2089" mass="230131">MKLFIPSRARTRIFALSLLVTIFMTFIAPFVPNFSTFTPSVSAGSISETVQDDNDPNKRYWVGMGYYEVWRDSGGDWTGDGKYPGSTGITILGFSYNFNFDGYKIKSVTPSKYIEGNAKHEEYFRATRTGYDTYKQYFATSYGIPFKDGTEIGIGTGNISGMIKIPGVTLTANIGLNGEPRHLDGTYAPGVVGYRYYVPVLYTIIVEPIAVTGTAHISHFATDGTSLNNVFPNRTEVMTSGQSYTYSYPSSAGYTYKGWKKSTVSPPSGGTAILTPADPPPIIYDGSYGDYYVNYYYDKPEEEGTINVRHMVRTSTTGAYSQSAVSSDTIAVPGSRTYSANSVYGSINGYSLSYSAYSNSPQLGGNATANLTTSQKTAYITFFYQSNSAFTGDFDIIPSSIAWRDSFALKPINFILKGCTYMSHQFKIEKDGSTWTSAAISGKTSTTSFTGSSYPYVIGVGTHNVYLKIKTSNCGESAWIGPKTLNVSGPTSNSPPTFEAGWTLPNQPNRAGVKTSVVVGTRLDIVMLSDPAPSDPDGDWVEFLGFDFSAYNEWSQDVPNKGVGYMDGVHDVLMDTVGTFCGKGTLRDQWGLTVTRVACVTVVPPNPIPVIAGSTSVIEGRPLAIPLNANNSYSPIGRTIDHARDEWANRQSSYSVVGTEQVKLDVYDSAGLRSLSPAVHNIEVKPDLPPVAQLSYTAKTVRGVPVTFRNTSYSPDGDMIVTNIVQMRYDANNDGLYLEPPTTMTMDGSKQFVVNPTKVGKYQFNVRVVEDWGKQDSKNFMMEVINDSPTVAFYAQGEVGSPPEPGVTYSVWPNDLMSSAWSTTIGGKPWSIDTAENSISTVNLFNLFSDTPGGITPVNSWKGVSFDQVTVGPVFASDVSNPIFKYMDYEIRVIATNSLDSIAVYRNGVEVRRLSTIQYQGADEELQYIFVTDQGYNDRVYTFKGIAEGAAPIASVYNGEHYNASVGDSYFIAGSHKLQDISVIRFNHNAKLIEARDRDYGYPNSPPDPSLVYYGTVTTHPFTNIYGNPIGSIYKGDVPAGNIGGDFTGTGIMNPIGYDSKGNMYYETWRSFNSSAGTYGVMLAKMDGNTGDHLISYDDGISSGSAYSNNRGKYGFGTRIVGNEDGTKIVYSTYESGGYYGQSRLIVRNEATGVLLQTTTLTTNPEQILTRYKNVFYTLMFKGYNSSYDQTIYARSFDNPNVVLWSKDIGQADIKPTINGFLYYLNSRAPTKIFQLDLETGLEKSIDLSSSLGNSYYRFGKVGEGYLEICGSNDTCVNVSDDAPQRGYNYDTFGMFYSNTIPDLANFNVSYQMKINSGAGTDPTSGVSFRNKRGDNQNMYRVESSMSKTKLLKVVNGQRTVLAEYNYSLALDTYYTVKVDVLFDRIKVYMNGVPVINVTDKTFASAGTIGIFANASLVEFKKMIITETKADVLLLDNIAIVGEPISFMSSYFDTENDPIANLLKSWKIQHVNPSKFLDSGDGKSGLSSYHGTNATGVPPSLDKVGLYNITYKVPDDPNPDYLYPSMAFADYRELSNEYGQDIIVHRKPLSIYALSIDAATKKVKWADTSYDPDRYLSSTHYSSADPATGINYLSTRGIIERKYYFVSPSGVTKSEKLITPTEMGLYTTAMAVKDEYGAWSDWNEQQINITTIVTPNSPPVPGFTTSYMNTYRDVDITIDSTAYDAEDGDRTKLKHEYYIRNLTTNGVEGLYSTSRTSWIKSFNTMGTFNIRQVVEDLDGATAQFERQITIHNRIPMANVTVPSSTDPNNPTELTELRPTFSWTYNDQDGDPEAQYQVQIYRLNGTLLLDSGIKNGSAISWNASADLPEHVTLYIQVRSFDDYDWGNWSSRKYFVIETNKPPIADFDWTPKPAWEGDVITFLNRSSDPDNDLLSYSWSIGGPGGFTRSSVSAEPVLTMQDSVNRPGIYTVALTVRDPDGASDTVTKQLTVGALAITGKVNHTPEWEEHRLNWNVKYPDKHREANVFWAGEAFALEATVTDTGSSDTKPIAVVAAANAGLSKDLTIFSLGFAVWKGLLRQEDTELILSDLPHGPYSFIFTVTYSNGVTKASIVPILIKGTVDEYVQVHRVQ</sequence>
<dbReference type="Pfam" id="PF18911">
    <property type="entry name" value="PKD_4"/>
    <property type="match status" value="1"/>
</dbReference>
<feature type="transmembrane region" description="Helical" evidence="1">
    <location>
        <begin position="12"/>
        <end position="31"/>
    </location>
</feature>
<name>A0A3D9HTX4_9BACL</name>
<dbReference type="InterPro" id="IPR010496">
    <property type="entry name" value="AL/BT2_dom"/>
</dbReference>
<dbReference type="InterPro" id="IPR000601">
    <property type="entry name" value="PKD_dom"/>
</dbReference>
<dbReference type="Pfam" id="PF06439">
    <property type="entry name" value="3keto-disac_hyd"/>
    <property type="match status" value="1"/>
</dbReference>
<dbReference type="GO" id="GO:0016787">
    <property type="term" value="F:hydrolase activity"/>
    <property type="evidence" value="ECO:0007669"/>
    <property type="project" value="InterPro"/>
</dbReference>
<evidence type="ECO:0000259" key="2">
    <source>
        <dbReference type="SMART" id="SM00089"/>
    </source>
</evidence>
<dbReference type="SMART" id="SM00089">
    <property type="entry name" value="PKD"/>
    <property type="match status" value="1"/>
</dbReference>
<evidence type="ECO:0000256" key="1">
    <source>
        <dbReference type="SAM" id="Phobius"/>
    </source>
</evidence>
<reference evidence="3 4" key="1">
    <citation type="submission" date="2018-07" db="EMBL/GenBank/DDBJ databases">
        <title>Genomic Encyclopedia of Type Strains, Phase III (KMG-III): the genomes of soil and plant-associated and newly described type strains.</title>
        <authorList>
            <person name="Whitman W."/>
        </authorList>
    </citation>
    <scope>NUCLEOTIDE SEQUENCE [LARGE SCALE GENOMIC DNA]</scope>
    <source>
        <strain evidence="3 4">CECT 8236</strain>
    </source>
</reference>
<comment type="caution">
    <text evidence="3">The sequence shown here is derived from an EMBL/GenBank/DDBJ whole genome shotgun (WGS) entry which is preliminary data.</text>
</comment>